<dbReference type="EMBL" id="CP015878">
    <property type="protein sequence ID" value="ANI15039.1"/>
    <property type="molecule type" value="Genomic_DNA"/>
</dbReference>
<dbReference type="AlphaFoldDB" id="A0A1A9KC33"/>
<keyword evidence="3" id="KW-0479">Metal-binding</keyword>
<dbReference type="Proteomes" id="UP000077748">
    <property type="component" value="Chromosome"/>
</dbReference>
<dbReference type="PANTHER" id="PTHR21496">
    <property type="entry name" value="FERREDOXIN-RELATED"/>
    <property type="match status" value="1"/>
</dbReference>
<keyword evidence="7" id="KW-0411">Iron-sulfur</keyword>
<sequence length="114" mass="12534">MSVREEDWAVACRVDEVGDEQAKRVHIGDQAIAVFNLDGCFHALADRCPHGDASLAEGWIENGEVECPLHQARFDIATGEVLCAPAKSCARRYPVRVENEVVLIGLFENTLQIA</sequence>
<proteinExistence type="inferred from homology"/>
<dbReference type="GO" id="GO:0046872">
    <property type="term" value="F:metal ion binding"/>
    <property type="evidence" value="ECO:0007669"/>
    <property type="project" value="UniProtKB-KW"/>
</dbReference>
<reference evidence="10 11" key="1">
    <citation type="submission" date="2016-05" db="EMBL/GenBank/DDBJ databases">
        <title>Genome Sequence of Pseudomonas citronellolis Strain SJTE-3, an Estrogens and Persistent Organic Pollutants degradation strain.</title>
        <authorList>
            <person name="Liang R."/>
        </authorList>
    </citation>
    <scope>NUCLEOTIDE SEQUENCE [LARGE SCALE GENOMIC DNA]</scope>
    <source>
        <strain evidence="10 11">SJTE-3</strain>
    </source>
</reference>
<dbReference type="InterPro" id="IPR036922">
    <property type="entry name" value="Rieske_2Fe-2S_sf"/>
</dbReference>
<keyword evidence="1" id="KW-0813">Transport</keyword>
<dbReference type="CDD" id="cd03528">
    <property type="entry name" value="Rieske_RO_ferredoxin"/>
    <property type="match status" value="1"/>
</dbReference>
<dbReference type="SUPFAM" id="SSF50022">
    <property type="entry name" value="ISP domain"/>
    <property type="match status" value="1"/>
</dbReference>
<evidence type="ECO:0000256" key="1">
    <source>
        <dbReference type="ARBA" id="ARBA00022448"/>
    </source>
</evidence>
<keyword evidence="4" id="KW-0058">Aromatic hydrocarbons catabolism</keyword>
<evidence type="ECO:0000256" key="6">
    <source>
        <dbReference type="ARBA" id="ARBA00023004"/>
    </source>
</evidence>
<evidence type="ECO:0000256" key="4">
    <source>
        <dbReference type="ARBA" id="ARBA00022797"/>
    </source>
</evidence>
<feature type="domain" description="Rieske" evidence="9">
    <location>
        <begin position="8"/>
        <end position="104"/>
    </location>
</feature>
<evidence type="ECO:0000313" key="11">
    <source>
        <dbReference type="Proteomes" id="UP000077748"/>
    </source>
</evidence>
<name>A0A1A9KC33_9PSED</name>
<dbReference type="GO" id="GO:0051537">
    <property type="term" value="F:2 iron, 2 sulfur cluster binding"/>
    <property type="evidence" value="ECO:0007669"/>
    <property type="project" value="UniProtKB-KW"/>
</dbReference>
<evidence type="ECO:0000256" key="3">
    <source>
        <dbReference type="ARBA" id="ARBA00022723"/>
    </source>
</evidence>
<keyword evidence="5" id="KW-0249">Electron transport</keyword>
<evidence type="ECO:0000256" key="7">
    <source>
        <dbReference type="ARBA" id="ARBA00023014"/>
    </source>
</evidence>
<dbReference type="InterPro" id="IPR017941">
    <property type="entry name" value="Rieske_2Fe-2S"/>
</dbReference>
<evidence type="ECO:0000256" key="5">
    <source>
        <dbReference type="ARBA" id="ARBA00022982"/>
    </source>
</evidence>
<evidence type="ECO:0000313" key="10">
    <source>
        <dbReference type="EMBL" id="ANI15039.1"/>
    </source>
</evidence>
<keyword evidence="2" id="KW-0001">2Fe-2S</keyword>
<protein>
    <submittedName>
        <fullName evidence="10">Rieske (2Fe-2S) domain-containing protein</fullName>
    </submittedName>
</protein>
<dbReference type="PANTHER" id="PTHR21496:SF23">
    <property type="entry name" value="3-PHENYLPROPIONATE_CINNAMIC ACID DIOXYGENASE FERREDOXIN SUBUNIT"/>
    <property type="match status" value="1"/>
</dbReference>
<organism evidence="10 11">
    <name type="scientific">Pseudomonas citronellolis</name>
    <dbReference type="NCBI Taxonomy" id="53408"/>
    <lineage>
        <taxon>Bacteria</taxon>
        <taxon>Pseudomonadati</taxon>
        <taxon>Pseudomonadota</taxon>
        <taxon>Gammaproteobacteria</taxon>
        <taxon>Pseudomonadales</taxon>
        <taxon>Pseudomonadaceae</taxon>
        <taxon>Pseudomonas</taxon>
    </lineage>
</organism>
<keyword evidence="6" id="KW-0408">Iron</keyword>
<dbReference type="Pfam" id="PF00355">
    <property type="entry name" value="Rieske"/>
    <property type="match status" value="1"/>
</dbReference>
<evidence type="ECO:0000256" key="8">
    <source>
        <dbReference type="ARBA" id="ARBA00038001"/>
    </source>
</evidence>
<comment type="similarity">
    <text evidence="8">Belongs to the bacterial ring-hydroxylating dioxygenase ferredoxin component family.</text>
</comment>
<evidence type="ECO:0000259" key="9">
    <source>
        <dbReference type="PROSITE" id="PS51296"/>
    </source>
</evidence>
<dbReference type="RefSeq" id="WP_064583002.1">
    <property type="nucleotide sequence ID" value="NZ_CP015878.1"/>
</dbReference>
<dbReference type="Gene3D" id="2.102.10.10">
    <property type="entry name" value="Rieske [2Fe-2S] iron-sulphur domain"/>
    <property type="match status" value="1"/>
</dbReference>
<accession>A0A1A9KC33</accession>
<gene>
    <name evidence="10" type="ORF">A9C11_14050</name>
</gene>
<evidence type="ECO:0000256" key="2">
    <source>
        <dbReference type="ARBA" id="ARBA00022714"/>
    </source>
</evidence>
<dbReference type="PROSITE" id="PS51296">
    <property type="entry name" value="RIESKE"/>
    <property type="match status" value="1"/>
</dbReference>